<evidence type="ECO:0000313" key="2">
    <source>
        <dbReference type="EMBL" id="KAK7956301.1"/>
    </source>
</evidence>
<feature type="compositionally biased region" description="Low complexity" evidence="1">
    <location>
        <begin position="307"/>
        <end position="321"/>
    </location>
</feature>
<keyword evidence="3" id="KW-1185">Reference proteome</keyword>
<proteinExistence type="predicted"/>
<feature type="compositionally biased region" description="Polar residues" evidence="1">
    <location>
        <begin position="844"/>
        <end position="855"/>
    </location>
</feature>
<sequence length="855" mass="93224">MGLFSFLSRKASQDHRDLALLKAQPYNATVAALPPIRGAYPVAGNGPNILESLQKTQRPLAKAGEPFVDSFSPAPIVPRFRGEDSERPRTAPSQESRGRLESYRGFSGAFRNEASAKTLESSAKGPPYRLPSKSPGEGFPKPPYGEHVFTKPPPVVHERSASIRSGDSVDHLFHQLPPKTPSCGGKIYGEDVADRNIRENGFNLDLPEIRAFYKQPSRAAPTPPSGNTNRSDASADLKTRAKKRHSIGTTLRTKSSTLSDKGSFPERTSSVVPSIPPEYRSSKAKKNEEPAATKASRRKSMPGYIISSSPANRSRSSSTTSKQHTRDQDPNGFPTEHQERGKTLASVPVADDKSIKSYGSNRRSVLVKNHRDSFVLSEINNDEADFGVARRISVLYPLVVDSGRPKSMHRDTASHTIISVSVKSPSKRISIHSMQSPLQRNPPDMSYSGSRSPILEPGRSKHDLGSISDLHDTTSHASAQLQPPRSPCLGSSHIHQNSDGSPSLHAKGRASSIASTSGRGARTLDIQGSIPERTSSIRQWSMDSTTATLSSLSSNPFRPHSRHTANSSVDLMPYVKGVNSSRETFGSAAYHTASENYSQPSVPALSPLSPKSGFNERTDPRSNFNIDDELSSSDDDDFSTRHPRGSGEEDLIFNPSGYGFDAGELPGLPNPLDFAASLEKPRPTISLRSSKYSLRGHQAFGATIPDYDSDFFSLPTSPIAGPSADSRVQNSRFQPPKYEYTYSSDDNGHAYGTDDEDTEDEISFDIPFSRGNTPSRQPPRATWWAGSQSDVIEEEEDTHTRVLETAAKLRREAKRLNRMSGATVRRRKESFSSRGKEAARSVHSGVSNGSDADID</sequence>
<feature type="compositionally biased region" description="Basic and acidic residues" evidence="1">
    <location>
        <begin position="458"/>
        <end position="474"/>
    </location>
</feature>
<dbReference type="GeneID" id="92074807"/>
<feature type="region of interest" description="Disordered" evidence="1">
    <location>
        <begin position="404"/>
        <end position="540"/>
    </location>
</feature>
<feature type="region of interest" description="Disordered" evidence="1">
    <location>
        <begin position="596"/>
        <end position="651"/>
    </location>
</feature>
<feature type="region of interest" description="Disordered" evidence="1">
    <location>
        <begin position="60"/>
        <end position="103"/>
    </location>
</feature>
<feature type="compositionally biased region" description="Polar residues" evidence="1">
    <location>
        <begin position="247"/>
        <end position="272"/>
    </location>
</feature>
<feature type="region of interest" description="Disordered" evidence="1">
    <location>
        <begin position="213"/>
        <end position="355"/>
    </location>
</feature>
<gene>
    <name evidence="2" type="ORF">PG986_005523</name>
</gene>
<feature type="region of interest" description="Disordered" evidence="1">
    <location>
        <begin position="115"/>
        <end position="162"/>
    </location>
</feature>
<name>A0ABR1QHT2_9PEZI</name>
<evidence type="ECO:0000256" key="1">
    <source>
        <dbReference type="SAM" id="MobiDB-lite"/>
    </source>
</evidence>
<feature type="compositionally biased region" description="Basic and acidic residues" evidence="1">
    <location>
        <begin position="829"/>
        <end position="840"/>
    </location>
</feature>
<feature type="compositionally biased region" description="Basic and acidic residues" evidence="1">
    <location>
        <begin position="80"/>
        <end position="89"/>
    </location>
</feature>
<comment type="caution">
    <text evidence="2">The sequence shown here is derived from an EMBL/GenBank/DDBJ whole genome shotgun (WGS) entry which is preliminary data.</text>
</comment>
<feature type="region of interest" description="Disordered" evidence="1">
    <location>
        <begin position="738"/>
        <end position="799"/>
    </location>
</feature>
<organism evidence="2 3">
    <name type="scientific">Apiospora aurea</name>
    <dbReference type="NCBI Taxonomy" id="335848"/>
    <lineage>
        <taxon>Eukaryota</taxon>
        <taxon>Fungi</taxon>
        <taxon>Dikarya</taxon>
        <taxon>Ascomycota</taxon>
        <taxon>Pezizomycotina</taxon>
        <taxon>Sordariomycetes</taxon>
        <taxon>Xylariomycetidae</taxon>
        <taxon>Amphisphaeriales</taxon>
        <taxon>Apiosporaceae</taxon>
        <taxon>Apiospora</taxon>
    </lineage>
</organism>
<dbReference type="Proteomes" id="UP001391051">
    <property type="component" value="Unassembled WGS sequence"/>
</dbReference>
<evidence type="ECO:0000313" key="3">
    <source>
        <dbReference type="Proteomes" id="UP001391051"/>
    </source>
</evidence>
<accession>A0ABR1QHT2</accession>
<reference evidence="2 3" key="1">
    <citation type="submission" date="2023-01" db="EMBL/GenBank/DDBJ databases">
        <title>Analysis of 21 Apiospora genomes using comparative genomics revels a genus with tremendous synthesis potential of carbohydrate active enzymes and secondary metabolites.</title>
        <authorList>
            <person name="Sorensen T."/>
        </authorList>
    </citation>
    <scope>NUCLEOTIDE SEQUENCE [LARGE SCALE GENOMIC DNA]</scope>
    <source>
        <strain evidence="2 3">CBS 24483</strain>
    </source>
</reference>
<dbReference type="RefSeq" id="XP_066701607.1">
    <property type="nucleotide sequence ID" value="XM_066841745.1"/>
</dbReference>
<feature type="region of interest" description="Disordered" evidence="1">
    <location>
        <begin position="812"/>
        <end position="855"/>
    </location>
</feature>
<feature type="compositionally biased region" description="Polar residues" evidence="1">
    <location>
        <begin position="414"/>
        <end position="424"/>
    </location>
</feature>
<protein>
    <submittedName>
        <fullName evidence="2">Uncharacterized protein</fullName>
    </submittedName>
</protein>
<dbReference type="EMBL" id="JAQQWE010000004">
    <property type="protein sequence ID" value="KAK7956301.1"/>
    <property type="molecule type" value="Genomic_DNA"/>
</dbReference>
<feature type="compositionally biased region" description="Acidic residues" evidence="1">
    <location>
        <begin position="753"/>
        <end position="763"/>
    </location>
</feature>
<feature type="compositionally biased region" description="Acidic residues" evidence="1">
    <location>
        <begin position="626"/>
        <end position="637"/>
    </location>
</feature>